<dbReference type="RefSeq" id="WP_269425221.1">
    <property type="nucleotide sequence ID" value="NZ_JAPWGY010000017.1"/>
</dbReference>
<accession>A0ABT4LPP0</accession>
<proteinExistence type="predicted"/>
<sequence>MKIDELLTPPDNNPDHEAAFRRGYHHGAYNIIQALKNGHSIDKIEKFIDTKLKDWRHDFTNPAFPPDPNTKTGI</sequence>
<gene>
    <name evidence="1" type="ORF">O4H49_20105</name>
</gene>
<reference evidence="1" key="1">
    <citation type="submission" date="2022-12" db="EMBL/GenBank/DDBJ databases">
        <title>Bacterial isolates from different developmental stages of Nematostella vectensis.</title>
        <authorList>
            <person name="Fraune S."/>
        </authorList>
    </citation>
    <scope>NUCLEOTIDE SEQUENCE</scope>
    <source>
        <strain evidence="1">G21630-S1</strain>
    </source>
</reference>
<comment type="caution">
    <text evidence="1">The sequence shown here is derived from an EMBL/GenBank/DDBJ whole genome shotgun (WGS) entry which is preliminary data.</text>
</comment>
<evidence type="ECO:0000313" key="1">
    <source>
        <dbReference type="EMBL" id="MCZ4283099.1"/>
    </source>
</evidence>
<dbReference type="EMBL" id="JAPWGY010000017">
    <property type="protein sequence ID" value="MCZ4283099.1"/>
    <property type="molecule type" value="Genomic_DNA"/>
</dbReference>
<dbReference type="Proteomes" id="UP001069802">
    <property type="component" value="Unassembled WGS sequence"/>
</dbReference>
<name>A0ABT4LPP0_9PROT</name>
<protein>
    <submittedName>
        <fullName evidence="1">Uncharacterized protein</fullName>
    </submittedName>
</protein>
<organism evidence="1 2">
    <name type="scientific">Kiloniella laminariae</name>
    <dbReference type="NCBI Taxonomy" id="454162"/>
    <lineage>
        <taxon>Bacteria</taxon>
        <taxon>Pseudomonadati</taxon>
        <taxon>Pseudomonadota</taxon>
        <taxon>Alphaproteobacteria</taxon>
        <taxon>Rhodospirillales</taxon>
        <taxon>Kiloniellaceae</taxon>
        <taxon>Kiloniella</taxon>
    </lineage>
</organism>
<evidence type="ECO:0000313" key="2">
    <source>
        <dbReference type="Proteomes" id="UP001069802"/>
    </source>
</evidence>
<keyword evidence="2" id="KW-1185">Reference proteome</keyword>